<dbReference type="EMBL" id="JAAMFJ010000002">
    <property type="protein sequence ID" value="MBS9336358.1"/>
    <property type="molecule type" value="Genomic_DNA"/>
</dbReference>
<feature type="transmembrane region" description="Helical" evidence="1">
    <location>
        <begin position="5"/>
        <end position="24"/>
    </location>
</feature>
<proteinExistence type="predicted"/>
<evidence type="ECO:0000313" key="3">
    <source>
        <dbReference type="Proteomes" id="UP000735205"/>
    </source>
</evidence>
<protein>
    <submittedName>
        <fullName evidence="2">Uncharacterized protein</fullName>
    </submittedName>
</protein>
<comment type="caution">
    <text evidence="2">The sequence shown here is derived from an EMBL/GenBank/DDBJ whole genome shotgun (WGS) entry which is preliminary data.</text>
</comment>
<keyword evidence="1" id="KW-0812">Transmembrane</keyword>
<feature type="transmembrane region" description="Helical" evidence="1">
    <location>
        <begin position="30"/>
        <end position="49"/>
    </location>
</feature>
<accession>A0ABS5QT35</accession>
<dbReference type="Proteomes" id="UP000735205">
    <property type="component" value="Unassembled WGS sequence"/>
</dbReference>
<gene>
    <name evidence="2" type="ORF">G6R28_03810</name>
</gene>
<reference evidence="2 3" key="1">
    <citation type="submission" date="2020-02" db="EMBL/GenBank/DDBJ databases">
        <title>Fructobacillus sp. isolated from paper mulberry of Taiwan.</title>
        <authorList>
            <person name="Lin S.-T."/>
        </authorList>
    </citation>
    <scope>NUCLEOTIDE SEQUENCE [LARGE SCALE GENOMIC DNA]</scope>
    <source>
        <strain evidence="2 3">M1-21</strain>
    </source>
</reference>
<keyword evidence="1" id="KW-0472">Membrane</keyword>
<evidence type="ECO:0000313" key="2">
    <source>
        <dbReference type="EMBL" id="MBS9336358.1"/>
    </source>
</evidence>
<dbReference type="RefSeq" id="WP_213792919.1">
    <property type="nucleotide sequence ID" value="NZ_JAAMFJ010000002.1"/>
</dbReference>
<organism evidence="2 3">
    <name type="scientific">Fructobacillus papyrifericola</name>
    <dbReference type="NCBI Taxonomy" id="2713172"/>
    <lineage>
        <taxon>Bacteria</taxon>
        <taxon>Bacillati</taxon>
        <taxon>Bacillota</taxon>
        <taxon>Bacilli</taxon>
        <taxon>Lactobacillales</taxon>
        <taxon>Lactobacillaceae</taxon>
        <taxon>Fructobacillus</taxon>
    </lineage>
</organism>
<sequence>MKNTLIPTLIGTVVYFLVIHFWLYSGDLRMDLFSAALFFLILTGINAYMQHRSRKQKENK</sequence>
<keyword evidence="1" id="KW-1133">Transmembrane helix</keyword>
<keyword evidence="3" id="KW-1185">Reference proteome</keyword>
<evidence type="ECO:0000256" key="1">
    <source>
        <dbReference type="SAM" id="Phobius"/>
    </source>
</evidence>
<name>A0ABS5QT35_9LACO</name>